<dbReference type="Pfam" id="PF13456">
    <property type="entry name" value="RVT_3"/>
    <property type="match status" value="1"/>
</dbReference>
<comment type="caution">
    <text evidence="3">The sequence shown here is derived from an EMBL/GenBank/DDBJ whole genome shotgun (WGS) entry which is preliminary data.</text>
</comment>
<evidence type="ECO:0000313" key="4">
    <source>
        <dbReference type="Proteomes" id="UP001140206"/>
    </source>
</evidence>
<feature type="domain" description="Reverse transcriptase zinc-binding" evidence="2">
    <location>
        <begin position="231"/>
        <end position="321"/>
    </location>
</feature>
<dbReference type="InterPro" id="IPR002156">
    <property type="entry name" value="RNaseH_domain"/>
</dbReference>
<feature type="domain" description="RNase H type-1" evidence="1">
    <location>
        <begin position="424"/>
        <end position="549"/>
    </location>
</feature>
<keyword evidence="3" id="KW-0548">Nucleotidyltransferase</keyword>
<proteinExistence type="predicted"/>
<keyword evidence="3" id="KW-0695">RNA-directed DNA polymerase</keyword>
<name>A0AAV8E016_9POAL</name>
<reference evidence="3" key="1">
    <citation type="submission" date="2022-08" db="EMBL/GenBank/DDBJ databases">
        <authorList>
            <person name="Marques A."/>
        </authorList>
    </citation>
    <scope>NUCLEOTIDE SEQUENCE</scope>
    <source>
        <strain evidence="3">RhyPub2mFocal</strain>
        <tissue evidence="3">Leaves</tissue>
    </source>
</reference>
<dbReference type="InterPro" id="IPR036397">
    <property type="entry name" value="RNaseH_sf"/>
</dbReference>
<dbReference type="GO" id="GO:0003964">
    <property type="term" value="F:RNA-directed DNA polymerase activity"/>
    <property type="evidence" value="ECO:0007669"/>
    <property type="project" value="UniProtKB-KW"/>
</dbReference>
<dbReference type="PANTHER" id="PTHR33116:SF78">
    <property type="entry name" value="OS12G0587133 PROTEIN"/>
    <property type="match status" value="1"/>
</dbReference>
<dbReference type="Proteomes" id="UP001140206">
    <property type="component" value="Chromosome 3"/>
</dbReference>
<dbReference type="Gene3D" id="3.30.420.10">
    <property type="entry name" value="Ribonuclease H-like superfamily/Ribonuclease H"/>
    <property type="match status" value="1"/>
</dbReference>
<dbReference type="PANTHER" id="PTHR33116">
    <property type="entry name" value="REVERSE TRANSCRIPTASE ZINC-BINDING DOMAIN-CONTAINING PROTEIN-RELATED-RELATED"/>
    <property type="match status" value="1"/>
</dbReference>
<sequence length="587" mass="67812">MLSHAGRLVLIKAVLMSMPVYPMSLEMLPKRIMKDINSLLAKFFWGKTNQQRYMSFIGWQRVCKPIEEGGLGVKNLQTFGEALFLKIVWALMADEDKLWVQICKSKYYPVVGFWRATGSNGGSTMWKQVIKLRDFFSQHVRWNLQNGEKVLALSQPWFQNWSAQNNAAIRDRKLTVKSLLVPETGEWDAQQLNRLFQPHQVACILGEVEKPVIGSNQRDKLIWSVTKSGRYSAKEGYKALCTMHQRHHNAQGGLWKLIWKWKSIAPKVKVFLWRLLNKGLPMAVNMHSRIVSFSPACQRCGEENEYEMHCLFFCNSSRQVWFASPLGIRVHELPLDIKNTVVAFMERLDEEGAKIFAYTMWEIWKERCTAVMEHKNFQPQAVLQRVRVVSSVHQEGFNSQQLVVGAVHNESFEYTENDWQVITDASWDTTNKAGGGFVIYKDGSAKALGFQFFRAQDPMHAEGMAVANAISYFFQHFTLADGEKVQVFSDCWNLVQAINQEDTTDLESWRAVGVMDQLIQVMQSRQPALEIIYTRREALAQAHELANLARRTEFSYQEQPNLLELQRRHMSREIDARFFQRVTVNPP</sequence>
<dbReference type="Pfam" id="PF13966">
    <property type="entry name" value="zf-RVT"/>
    <property type="match status" value="1"/>
</dbReference>
<dbReference type="CDD" id="cd06222">
    <property type="entry name" value="RNase_H_like"/>
    <property type="match status" value="1"/>
</dbReference>
<evidence type="ECO:0000259" key="2">
    <source>
        <dbReference type="Pfam" id="PF13966"/>
    </source>
</evidence>
<dbReference type="InterPro" id="IPR012337">
    <property type="entry name" value="RNaseH-like_sf"/>
</dbReference>
<protein>
    <submittedName>
        <fullName evidence="3">RNA-directed DNA polymerase (Reverse transcriptase)-related family protein</fullName>
    </submittedName>
</protein>
<evidence type="ECO:0000259" key="1">
    <source>
        <dbReference type="Pfam" id="PF13456"/>
    </source>
</evidence>
<keyword evidence="3" id="KW-0808">Transferase</keyword>
<evidence type="ECO:0000313" key="3">
    <source>
        <dbReference type="EMBL" id="KAJ4772410.1"/>
    </source>
</evidence>
<dbReference type="SUPFAM" id="SSF53098">
    <property type="entry name" value="Ribonuclease H-like"/>
    <property type="match status" value="1"/>
</dbReference>
<dbReference type="GO" id="GO:0003676">
    <property type="term" value="F:nucleic acid binding"/>
    <property type="evidence" value="ECO:0007669"/>
    <property type="project" value="InterPro"/>
</dbReference>
<dbReference type="InterPro" id="IPR026960">
    <property type="entry name" value="RVT-Znf"/>
</dbReference>
<dbReference type="EMBL" id="JAMFTS010000003">
    <property type="protein sequence ID" value="KAJ4772410.1"/>
    <property type="molecule type" value="Genomic_DNA"/>
</dbReference>
<gene>
    <name evidence="3" type="ORF">LUZ62_056667</name>
</gene>
<dbReference type="GO" id="GO:0004523">
    <property type="term" value="F:RNA-DNA hybrid ribonuclease activity"/>
    <property type="evidence" value="ECO:0007669"/>
    <property type="project" value="InterPro"/>
</dbReference>
<keyword evidence="4" id="KW-1185">Reference proteome</keyword>
<dbReference type="InterPro" id="IPR044730">
    <property type="entry name" value="RNase_H-like_dom_plant"/>
</dbReference>
<dbReference type="AlphaFoldDB" id="A0AAV8E016"/>
<organism evidence="3 4">
    <name type="scientific">Rhynchospora pubera</name>
    <dbReference type="NCBI Taxonomy" id="906938"/>
    <lineage>
        <taxon>Eukaryota</taxon>
        <taxon>Viridiplantae</taxon>
        <taxon>Streptophyta</taxon>
        <taxon>Embryophyta</taxon>
        <taxon>Tracheophyta</taxon>
        <taxon>Spermatophyta</taxon>
        <taxon>Magnoliopsida</taxon>
        <taxon>Liliopsida</taxon>
        <taxon>Poales</taxon>
        <taxon>Cyperaceae</taxon>
        <taxon>Cyperoideae</taxon>
        <taxon>Rhynchosporeae</taxon>
        <taxon>Rhynchospora</taxon>
    </lineage>
</organism>
<accession>A0AAV8E016</accession>